<accession>A0A5J6FCI8</accession>
<dbReference type="OrthoDB" id="4098608at2"/>
<dbReference type="AlphaFoldDB" id="A0A5J6FCI8"/>
<dbReference type="EMBL" id="CP023702">
    <property type="protein sequence ID" value="QEU73224.1"/>
    <property type="molecule type" value="Genomic_DNA"/>
</dbReference>
<keyword evidence="1" id="KW-1133">Transmembrane helix</keyword>
<keyword evidence="1" id="KW-0472">Membrane</keyword>
<evidence type="ECO:0000313" key="2">
    <source>
        <dbReference type="EMBL" id="QEU73224.1"/>
    </source>
</evidence>
<feature type="transmembrane region" description="Helical" evidence="1">
    <location>
        <begin position="81"/>
        <end position="103"/>
    </location>
</feature>
<keyword evidence="3" id="KW-1185">Reference proteome</keyword>
<evidence type="ECO:0000256" key="1">
    <source>
        <dbReference type="SAM" id="Phobius"/>
    </source>
</evidence>
<gene>
    <name evidence="2" type="ORF">CP967_15500</name>
</gene>
<sequence length="307" mass="32356">MTHGRGALTVLHLLLVWAAMTVTVPALGFGLLAAAWGGGAGAAVPLLVLVVPLAVGLLATTGVPVRTVVPLCGTAWRRFGWAAMVFVLGTLGVLGGLAAYSGGVGLGSAGTRIALTGVPYAVAAAFFVPGRWVRLGAAAVLAAGVVHGGFAGPARAEQHRHEAEAARYREREELLYLGTAPPGMRVSRATVGPGYFGVEYRPGREGGFAYVGLTVRPRLTPELRCPEPGEEGMTCTVVAHGEIRMVRELPAGERSVTLVRRHRDVEAEVTSQTLDEAGLRRLLDTLRPLSDAELERLMRDKVIDRGF</sequence>
<proteinExistence type="predicted"/>
<organism evidence="2 3">
    <name type="scientific">Streptomyces nitrosporeus</name>
    <dbReference type="NCBI Taxonomy" id="28894"/>
    <lineage>
        <taxon>Bacteria</taxon>
        <taxon>Bacillati</taxon>
        <taxon>Actinomycetota</taxon>
        <taxon>Actinomycetes</taxon>
        <taxon>Kitasatosporales</taxon>
        <taxon>Streptomycetaceae</taxon>
        <taxon>Streptomyces</taxon>
    </lineage>
</organism>
<feature type="transmembrane region" description="Helical" evidence="1">
    <location>
        <begin position="109"/>
        <end position="128"/>
    </location>
</feature>
<evidence type="ECO:0000313" key="3">
    <source>
        <dbReference type="Proteomes" id="UP000326178"/>
    </source>
</evidence>
<protein>
    <submittedName>
        <fullName evidence="2">Uncharacterized protein</fullName>
    </submittedName>
</protein>
<dbReference type="RefSeq" id="WP_150488536.1">
    <property type="nucleotide sequence ID" value="NZ_BMUV01000013.1"/>
</dbReference>
<feature type="transmembrane region" description="Helical" evidence="1">
    <location>
        <begin position="12"/>
        <end position="36"/>
    </location>
</feature>
<keyword evidence="1" id="KW-0812">Transmembrane</keyword>
<name>A0A5J6FCI8_9ACTN</name>
<dbReference type="Proteomes" id="UP000326178">
    <property type="component" value="Chromosome"/>
</dbReference>
<dbReference type="KEGG" id="snk:CP967_15500"/>
<feature type="transmembrane region" description="Helical" evidence="1">
    <location>
        <begin position="42"/>
        <end position="69"/>
    </location>
</feature>
<reference evidence="2 3" key="1">
    <citation type="submission" date="2017-09" db="EMBL/GenBank/DDBJ databases">
        <authorList>
            <person name="Lee N."/>
            <person name="Cho B.-K."/>
        </authorList>
    </citation>
    <scope>NUCLEOTIDE SEQUENCE [LARGE SCALE GENOMIC DNA]</scope>
    <source>
        <strain evidence="2 3">ATCC 12769</strain>
    </source>
</reference>